<proteinExistence type="predicted"/>
<dbReference type="EMBL" id="KZ293440">
    <property type="protein sequence ID" value="PBK66479.1"/>
    <property type="molecule type" value="Genomic_DNA"/>
</dbReference>
<organism evidence="1 2">
    <name type="scientific">Armillaria solidipes</name>
    <dbReference type="NCBI Taxonomy" id="1076256"/>
    <lineage>
        <taxon>Eukaryota</taxon>
        <taxon>Fungi</taxon>
        <taxon>Dikarya</taxon>
        <taxon>Basidiomycota</taxon>
        <taxon>Agaricomycotina</taxon>
        <taxon>Agaricomycetes</taxon>
        <taxon>Agaricomycetidae</taxon>
        <taxon>Agaricales</taxon>
        <taxon>Marasmiineae</taxon>
        <taxon>Physalacriaceae</taxon>
        <taxon>Armillaria</taxon>
    </lineage>
</organism>
<reference evidence="2" key="1">
    <citation type="journal article" date="2017" name="Nat. Ecol. Evol.">
        <title>Genome expansion and lineage-specific genetic innovations in the forest pathogenic fungi Armillaria.</title>
        <authorList>
            <person name="Sipos G."/>
            <person name="Prasanna A.N."/>
            <person name="Walter M.C."/>
            <person name="O'Connor E."/>
            <person name="Balint B."/>
            <person name="Krizsan K."/>
            <person name="Kiss B."/>
            <person name="Hess J."/>
            <person name="Varga T."/>
            <person name="Slot J."/>
            <person name="Riley R."/>
            <person name="Boka B."/>
            <person name="Rigling D."/>
            <person name="Barry K."/>
            <person name="Lee J."/>
            <person name="Mihaltcheva S."/>
            <person name="LaButti K."/>
            <person name="Lipzen A."/>
            <person name="Waldron R."/>
            <person name="Moloney N.M."/>
            <person name="Sperisen C."/>
            <person name="Kredics L."/>
            <person name="Vagvoelgyi C."/>
            <person name="Patrignani A."/>
            <person name="Fitzpatrick D."/>
            <person name="Nagy I."/>
            <person name="Doyle S."/>
            <person name="Anderson J.B."/>
            <person name="Grigoriev I.V."/>
            <person name="Gueldener U."/>
            <person name="Muensterkoetter M."/>
            <person name="Nagy L.G."/>
        </authorList>
    </citation>
    <scope>NUCLEOTIDE SEQUENCE [LARGE SCALE GENOMIC DNA]</scope>
    <source>
        <strain evidence="2">28-4</strain>
    </source>
</reference>
<dbReference type="Proteomes" id="UP000218334">
    <property type="component" value="Unassembled WGS sequence"/>
</dbReference>
<name>A0A2H3B6D4_9AGAR</name>
<evidence type="ECO:0000313" key="1">
    <source>
        <dbReference type="EMBL" id="PBK66479.1"/>
    </source>
</evidence>
<sequence length="165" mass="18902">MSSRVKEEGTGFHETTMRRKTLGIKAIRPGSNVCRNGFQVAFYAKHVGPEVDHVERSERSKCHWTKRTAPGCKMSWNREGRVRKWARQREERVEMTGFVDLLKGVVLSLKLRSFAPMASRAGLIGMMDPTAPIPTLDMRNLQQYLGKMAKMVLRALLFSHEVWVK</sequence>
<keyword evidence="2" id="KW-1185">Reference proteome</keyword>
<accession>A0A2H3B6D4</accession>
<protein>
    <submittedName>
        <fullName evidence="1">Uncharacterized protein</fullName>
    </submittedName>
</protein>
<gene>
    <name evidence="1" type="ORF">ARMSODRAFT_977413</name>
</gene>
<dbReference type="AlphaFoldDB" id="A0A2H3B6D4"/>
<evidence type="ECO:0000313" key="2">
    <source>
        <dbReference type="Proteomes" id="UP000218334"/>
    </source>
</evidence>